<name>A0AAN5DHI1_9BILA</name>
<dbReference type="AlphaFoldDB" id="A0AAN5DHI1"/>
<comment type="caution">
    <text evidence="2">The sequence shown here is derived from an EMBL/GenBank/DDBJ whole genome shotgun (WGS) entry which is preliminary data.</text>
</comment>
<keyword evidence="1" id="KW-0812">Transmembrane</keyword>
<organism evidence="2 3">
    <name type="scientific">Pristionchus mayeri</name>
    <dbReference type="NCBI Taxonomy" id="1317129"/>
    <lineage>
        <taxon>Eukaryota</taxon>
        <taxon>Metazoa</taxon>
        <taxon>Ecdysozoa</taxon>
        <taxon>Nematoda</taxon>
        <taxon>Chromadorea</taxon>
        <taxon>Rhabditida</taxon>
        <taxon>Rhabditina</taxon>
        <taxon>Diplogasteromorpha</taxon>
        <taxon>Diplogasteroidea</taxon>
        <taxon>Neodiplogasteridae</taxon>
        <taxon>Pristionchus</taxon>
    </lineage>
</organism>
<gene>
    <name evidence="2" type="ORF">PMAYCL1PPCAC_32867</name>
</gene>
<keyword evidence="1" id="KW-0472">Membrane</keyword>
<evidence type="ECO:0000256" key="1">
    <source>
        <dbReference type="SAM" id="Phobius"/>
    </source>
</evidence>
<feature type="transmembrane region" description="Helical" evidence="1">
    <location>
        <begin position="6"/>
        <end position="26"/>
    </location>
</feature>
<evidence type="ECO:0000313" key="2">
    <source>
        <dbReference type="EMBL" id="GMR62672.1"/>
    </source>
</evidence>
<sequence>MSYLRFSGRILSLCFVILIAIHFFLFSSSFFQPPRSTRTFTPSHHSINHFEPILLYRAYYDNRNLAALLDLLQRARWIHPSNSNCRTGPGRIRILAISPCLPSSTHFSISVGHADVPLTHSPLEGKCPWGWAPDCKWNAYHLQTPTLSYQNSTV</sequence>
<dbReference type="PANTHER" id="PTHR47024:SF1">
    <property type="entry name" value="GLYCOSYLTRANSFERASE FAMILY 92 PROTEIN"/>
    <property type="match status" value="1"/>
</dbReference>
<feature type="non-terminal residue" evidence="2">
    <location>
        <position position="154"/>
    </location>
</feature>
<dbReference type="PANTHER" id="PTHR47024">
    <property type="entry name" value="BIOFILM ABSENT ON HEAD (AFTER YERSINIA EXPOSURE)-RELATED"/>
    <property type="match status" value="1"/>
</dbReference>
<reference evidence="3" key="1">
    <citation type="submission" date="2022-10" db="EMBL/GenBank/DDBJ databases">
        <title>Genome assembly of Pristionchus species.</title>
        <authorList>
            <person name="Yoshida K."/>
            <person name="Sommer R.J."/>
        </authorList>
    </citation>
    <scope>NUCLEOTIDE SEQUENCE [LARGE SCALE GENOMIC DNA]</scope>
    <source>
        <strain evidence="3">RS5460</strain>
    </source>
</reference>
<keyword evidence="1" id="KW-1133">Transmembrane helix</keyword>
<accession>A0AAN5DHI1</accession>
<dbReference type="EMBL" id="BTRK01000006">
    <property type="protein sequence ID" value="GMR62672.1"/>
    <property type="molecule type" value="Genomic_DNA"/>
</dbReference>
<keyword evidence="3" id="KW-1185">Reference proteome</keyword>
<protein>
    <submittedName>
        <fullName evidence="2">Uncharacterized protein</fullName>
    </submittedName>
</protein>
<dbReference type="Proteomes" id="UP001328107">
    <property type="component" value="Unassembled WGS sequence"/>
</dbReference>
<proteinExistence type="predicted"/>
<evidence type="ECO:0000313" key="3">
    <source>
        <dbReference type="Proteomes" id="UP001328107"/>
    </source>
</evidence>